<comment type="caution">
    <text evidence="2">The sequence shown here is derived from an EMBL/GenBank/DDBJ whole genome shotgun (WGS) entry which is preliminary data.</text>
</comment>
<dbReference type="Proteomes" id="UP000178303">
    <property type="component" value="Unassembled WGS sequence"/>
</dbReference>
<protein>
    <recommendedName>
        <fullName evidence="4">HNH nuclease domain-containing protein</fullName>
    </recommendedName>
</protein>
<dbReference type="EMBL" id="MGIN01000030">
    <property type="protein sequence ID" value="OGM89120.1"/>
    <property type="molecule type" value="Genomic_DNA"/>
</dbReference>
<dbReference type="AlphaFoldDB" id="A0A1F8DKK0"/>
<gene>
    <name evidence="2" type="ORF">A2108_01975</name>
</gene>
<organism evidence="2 3">
    <name type="scientific">Candidatus Wolfebacteria bacterium GWA1_42_9</name>
    <dbReference type="NCBI Taxonomy" id="1802553"/>
    <lineage>
        <taxon>Bacteria</taxon>
        <taxon>Candidatus Wolfeibacteriota</taxon>
    </lineage>
</organism>
<sequence length="70" mass="8216">MARKRQADPAKINKILKDRGYKNGEPPRGYEAHHIKSLAEGGKDTYRNIRVIKTAKHRQIHKNRRKRGEE</sequence>
<evidence type="ECO:0000256" key="1">
    <source>
        <dbReference type="SAM" id="MobiDB-lite"/>
    </source>
</evidence>
<accession>A0A1F8DKK0</accession>
<evidence type="ECO:0000313" key="3">
    <source>
        <dbReference type="Proteomes" id="UP000178303"/>
    </source>
</evidence>
<proteinExistence type="predicted"/>
<name>A0A1F8DKK0_9BACT</name>
<feature type="compositionally biased region" description="Basic residues" evidence="1">
    <location>
        <begin position="53"/>
        <end position="70"/>
    </location>
</feature>
<reference evidence="2 3" key="1">
    <citation type="journal article" date="2016" name="Nat. Commun.">
        <title>Thousands of microbial genomes shed light on interconnected biogeochemical processes in an aquifer system.</title>
        <authorList>
            <person name="Anantharaman K."/>
            <person name="Brown C.T."/>
            <person name="Hug L.A."/>
            <person name="Sharon I."/>
            <person name="Castelle C.J."/>
            <person name="Probst A.J."/>
            <person name="Thomas B.C."/>
            <person name="Singh A."/>
            <person name="Wilkins M.J."/>
            <person name="Karaoz U."/>
            <person name="Brodie E.L."/>
            <person name="Williams K.H."/>
            <person name="Hubbard S.S."/>
            <person name="Banfield J.F."/>
        </authorList>
    </citation>
    <scope>NUCLEOTIDE SEQUENCE [LARGE SCALE GENOMIC DNA]</scope>
</reference>
<evidence type="ECO:0000313" key="2">
    <source>
        <dbReference type="EMBL" id="OGM89120.1"/>
    </source>
</evidence>
<feature type="region of interest" description="Disordered" evidence="1">
    <location>
        <begin position="49"/>
        <end position="70"/>
    </location>
</feature>
<evidence type="ECO:0008006" key="4">
    <source>
        <dbReference type="Google" id="ProtNLM"/>
    </source>
</evidence>